<evidence type="ECO:0008006" key="3">
    <source>
        <dbReference type="Google" id="ProtNLM"/>
    </source>
</evidence>
<evidence type="ECO:0000256" key="1">
    <source>
        <dbReference type="SAM" id="SignalP"/>
    </source>
</evidence>
<comment type="caution">
    <text evidence="2">The sequence shown here is derived from an EMBL/GenBank/DDBJ whole genome shotgun (WGS) entry which is preliminary data.</text>
</comment>
<organism evidence="2">
    <name type="scientific">Gracilinema caldarium</name>
    <dbReference type="NCBI Taxonomy" id="215591"/>
    <lineage>
        <taxon>Bacteria</taxon>
        <taxon>Pseudomonadati</taxon>
        <taxon>Spirochaetota</taxon>
        <taxon>Spirochaetia</taxon>
        <taxon>Spirochaetales</taxon>
        <taxon>Breznakiellaceae</taxon>
        <taxon>Gracilinema</taxon>
    </lineage>
</organism>
<gene>
    <name evidence="2" type="ORF">ENS59_05235</name>
</gene>
<dbReference type="AlphaFoldDB" id="A0A7C3I683"/>
<protein>
    <recommendedName>
        <fullName evidence="3">CBM-cenC domain-containing protein</fullName>
    </recommendedName>
</protein>
<accession>A0A7C3I683</accession>
<feature type="signal peptide" evidence="1">
    <location>
        <begin position="1"/>
        <end position="23"/>
    </location>
</feature>
<dbReference type="PROSITE" id="PS51257">
    <property type="entry name" value="PROKAR_LIPOPROTEIN"/>
    <property type="match status" value="1"/>
</dbReference>
<feature type="chain" id="PRO_5027966075" description="CBM-cenC domain-containing protein" evidence="1">
    <location>
        <begin position="24"/>
        <end position="244"/>
    </location>
</feature>
<dbReference type="Gene3D" id="2.60.120.260">
    <property type="entry name" value="Galactose-binding domain-like"/>
    <property type="match status" value="1"/>
</dbReference>
<reference evidence="2" key="1">
    <citation type="journal article" date="2020" name="mSystems">
        <title>Genome- and Community-Level Interaction Insights into Carbon Utilization and Element Cycling Functions of Hydrothermarchaeota in Hydrothermal Sediment.</title>
        <authorList>
            <person name="Zhou Z."/>
            <person name="Liu Y."/>
            <person name="Xu W."/>
            <person name="Pan J."/>
            <person name="Luo Z.H."/>
            <person name="Li M."/>
        </authorList>
    </citation>
    <scope>NUCLEOTIDE SEQUENCE [LARGE SCALE GENOMIC DNA]</scope>
    <source>
        <strain evidence="2">SpSt-503</strain>
    </source>
</reference>
<proteinExistence type="predicted"/>
<keyword evidence="1" id="KW-0732">Signal</keyword>
<dbReference type="EMBL" id="DSVL01000158">
    <property type="protein sequence ID" value="HFH28902.1"/>
    <property type="molecule type" value="Genomic_DNA"/>
</dbReference>
<name>A0A7C3I683_9SPIR</name>
<sequence>MKGNKRQYFFFLALALVASLALVGCPSPTSSDGSGDTGGGDVATDNAKISFENWDGVWAYNPGDALTKDDSQSSASKDTVVFKNGSASLKISGTIQEDKYSTTKEFGMRLKAATILNVANIDVLSKVISLWVYVPADAENDAIQIALQDSSYQQAISNAVSLTKGSWTQVFFKLLSAGDSDNTKYTDRPCLVTVSDASGSTIVSQGAYTGETFKQDQITEIEIRSLNGTIGNAAYVNIDSIDWN</sequence>
<evidence type="ECO:0000313" key="2">
    <source>
        <dbReference type="EMBL" id="HFH28902.1"/>
    </source>
</evidence>